<keyword evidence="3" id="KW-1185">Reference proteome</keyword>
<keyword evidence="1" id="KW-0472">Membrane</keyword>
<comment type="caution">
    <text evidence="2">The sequence shown here is derived from an EMBL/GenBank/DDBJ whole genome shotgun (WGS) entry which is preliminary data.</text>
</comment>
<keyword evidence="1" id="KW-0812">Transmembrane</keyword>
<dbReference type="RefSeq" id="WP_210971114.1">
    <property type="nucleotide sequence ID" value="NZ_JAGPXE010000007.1"/>
</dbReference>
<name>A0ABS5DHW8_9PSEU</name>
<accession>A0ABS5DHW8</accession>
<keyword evidence="1" id="KW-1133">Transmembrane helix</keyword>
<proteinExistence type="predicted"/>
<feature type="transmembrane region" description="Helical" evidence="1">
    <location>
        <begin position="26"/>
        <end position="45"/>
    </location>
</feature>
<evidence type="ECO:0000313" key="3">
    <source>
        <dbReference type="Proteomes" id="UP000674084"/>
    </source>
</evidence>
<dbReference type="Proteomes" id="UP000674084">
    <property type="component" value="Unassembled WGS sequence"/>
</dbReference>
<organism evidence="2 3">
    <name type="scientific">Saccharopolyspora endophytica</name>
    <dbReference type="NCBI Taxonomy" id="543886"/>
    <lineage>
        <taxon>Bacteria</taxon>
        <taxon>Bacillati</taxon>
        <taxon>Actinomycetota</taxon>
        <taxon>Actinomycetes</taxon>
        <taxon>Pseudonocardiales</taxon>
        <taxon>Pseudonocardiaceae</taxon>
        <taxon>Saccharopolyspora</taxon>
    </lineage>
</organism>
<evidence type="ECO:0000256" key="1">
    <source>
        <dbReference type="SAM" id="Phobius"/>
    </source>
</evidence>
<sequence>MPADSRLDPTPLDRLRHLLPSRRGVLWLRRITAAVLLLLALALAISQHSVVDIATAAT</sequence>
<protein>
    <submittedName>
        <fullName evidence="2">Uncharacterized protein</fullName>
    </submittedName>
</protein>
<reference evidence="2 3" key="1">
    <citation type="submission" date="2021-04" db="EMBL/GenBank/DDBJ databases">
        <title>Whole-genome sequencing of Saccharopolyspora endophytica KCTC 19397.</title>
        <authorList>
            <person name="Ay H."/>
            <person name="Saygin H."/>
            <person name="Sahin N."/>
        </authorList>
    </citation>
    <scope>NUCLEOTIDE SEQUENCE [LARGE SCALE GENOMIC DNA]</scope>
    <source>
        <strain evidence="2 3">KCTC 19397</strain>
    </source>
</reference>
<dbReference type="EMBL" id="JAGPXE010000007">
    <property type="protein sequence ID" value="MBQ0925881.1"/>
    <property type="molecule type" value="Genomic_DNA"/>
</dbReference>
<gene>
    <name evidence="2" type="ORF">KBO27_18165</name>
</gene>
<evidence type="ECO:0000313" key="2">
    <source>
        <dbReference type="EMBL" id="MBQ0925881.1"/>
    </source>
</evidence>